<dbReference type="AlphaFoldDB" id="A0A2A4MQT1"/>
<reference evidence="5" key="1">
    <citation type="submission" date="2017-08" db="EMBL/GenBank/DDBJ databases">
        <title>A dynamic microbial community with high functional redundancy inhabits the cold, oxic subseafloor aquifer.</title>
        <authorList>
            <person name="Tully B.J."/>
            <person name="Wheat C.G."/>
            <person name="Glazer B.T."/>
            <person name="Huber J.A."/>
        </authorList>
    </citation>
    <scope>NUCLEOTIDE SEQUENCE [LARGE SCALE GENOMIC DNA]</scope>
</reference>
<protein>
    <submittedName>
        <fullName evidence="4">Nitronate monooxygenase</fullName>
    </submittedName>
</protein>
<dbReference type="InterPro" id="IPR013785">
    <property type="entry name" value="Aldolase_TIM"/>
</dbReference>
<accession>A0A2A4MQT1</accession>
<sequence length="325" mass="34801">MKTRVTELLGIEHPIVQGGMQWVGTAEMASAVSNAGGLGTLTGLTQPTPADLLKEIERCASMTDKPFAVNLTILPTIKPVPYQEYAQAIVDSGVKIVETAGRNPEPYLPMFKAAGITVIHKCTSIRHSLKAEKIGCDMVSVDGFECAGHPGEDDVTNLILLPLAAQRLKIPFLASGGFANGRGLAAALAMGADGINMGTRFMVTKEAPIHEKVKQRMVDASELDTSLIYRTLRNTARVFTNSIAQQVLEIEAQDGQTQFEDISSLVQGVKGRQLFKDGELESGIWSAGMVVGLIDDIPSCKELLDSIVAEAEEIIGNRLQQILGG</sequence>
<evidence type="ECO:0000313" key="5">
    <source>
        <dbReference type="Proteomes" id="UP000218172"/>
    </source>
</evidence>
<comment type="caution">
    <text evidence="4">The sequence shown here is derived from an EMBL/GenBank/DDBJ whole genome shotgun (WGS) entry which is preliminary data.</text>
</comment>
<evidence type="ECO:0000256" key="1">
    <source>
        <dbReference type="ARBA" id="ARBA00022630"/>
    </source>
</evidence>
<dbReference type="CDD" id="cd04730">
    <property type="entry name" value="NPD_like"/>
    <property type="match status" value="1"/>
</dbReference>
<gene>
    <name evidence="4" type="ORF">COC19_02605</name>
</gene>
<dbReference type="PANTHER" id="PTHR32332">
    <property type="entry name" value="2-NITROPROPANE DIOXYGENASE"/>
    <property type="match status" value="1"/>
</dbReference>
<dbReference type="Proteomes" id="UP000218172">
    <property type="component" value="Unassembled WGS sequence"/>
</dbReference>
<name>A0A2A4MQT1_9GAMM</name>
<proteinExistence type="predicted"/>
<evidence type="ECO:0000256" key="2">
    <source>
        <dbReference type="ARBA" id="ARBA00022643"/>
    </source>
</evidence>
<keyword evidence="4" id="KW-0503">Monooxygenase</keyword>
<dbReference type="Gene3D" id="3.20.20.70">
    <property type="entry name" value="Aldolase class I"/>
    <property type="match status" value="1"/>
</dbReference>
<dbReference type="EMBL" id="NVQR01000036">
    <property type="protein sequence ID" value="PCH62619.1"/>
    <property type="molecule type" value="Genomic_DNA"/>
</dbReference>
<keyword evidence="3" id="KW-0560">Oxidoreductase</keyword>
<organism evidence="4 5">
    <name type="scientific">SAR86 cluster bacterium</name>
    <dbReference type="NCBI Taxonomy" id="2030880"/>
    <lineage>
        <taxon>Bacteria</taxon>
        <taxon>Pseudomonadati</taxon>
        <taxon>Pseudomonadota</taxon>
        <taxon>Gammaproteobacteria</taxon>
        <taxon>SAR86 cluster</taxon>
    </lineage>
</organism>
<dbReference type="Pfam" id="PF03060">
    <property type="entry name" value="NMO"/>
    <property type="match status" value="1"/>
</dbReference>
<keyword evidence="2" id="KW-0288">FMN</keyword>
<evidence type="ECO:0000256" key="3">
    <source>
        <dbReference type="ARBA" id="ARBA00023002"/>
    </source>
</evidence>
<keyword evidence="1" id="KW-0285">Flavoprotein</keyword>
<evidence type="ECO:0000313" key="4">
    <source>
        <dbReference type="EMBL" id="PCH62619.1"/>
    </source>
</evidence>
<dbReference type="InterPro" id="IPR004136">
    <property type="entry name" value="NMO"/>
</dbReference>
<dbReference type="GO" id="GO:0018580">
    <property type="term" value="F:nitronate monooxygenase activity"/>
    <property type="evidence" value="ECO:0007669"/>
    <property type="project" value="InterPro"/>
</dbReference>
<dbReference type="SUPFAM" id="SSF51412">
    <property type="entry name" value="Inosine monophosphate dehydrogenase (IMPDH)"/>
    <property type="match status" value="1"/>
</dbReference>
<dbReference type="PANTHER" id="PTHR32332:SF20">
    <property type="entry name" value="2-NITROPROPANE DIOXYGENASE-LIKE PROTEIN"/>
    <property type="match status" value="1"/>
</dbReference>